<accession>A0ABT9AEJ0</accession>
<evidence type="ECO:0000313" key="2">
    <source>
        <dbReference type="EMBL" id="MDO7848266.1"/>
    </source>
</evidence>
<evidence type="ECO:0000313" key="3">
    <source>
        <dbReference type="Proteomes" id="UP001167796"/>
    </source>
</evidence>
<comment type="caution">
    <text evidence="2">The sequence shown here is derived from an EMBL/GenBank/DDBJ whole genome shotgun (WGS) entry which is preliminary data.</text>
</comment>
<dbReference type="EMBL" id="JAUQSX010000010">
    <property type="protein sequence ID" value="MDO7848266.1"/>
    <property type="molecule type" value="Genomic_DNA"/>
</dbReference>
<evidence type="ECO:0000256" key="1">
    <source>
        <dbReference type="SAM" id="SignalP"/>
    </source>
</evidence>
<sequence length="280" mass="31756">MKRLIMALCCTSGSLSAWAQAHQQILDEGKMLYRSEAASWYGTDIFLEKLKSKSPVSGGYFSYTDNGKSRCVFFSKEAAPKTVAVISFDSIYNVKTAEIDTSARAFTPYEADLYTIRQKALAVINSDTLFKTYRNTNLNIIPLIDKGKKQRKVYVLTGPSVPNVVVFGNDYRIDFDARNNVVAKTRLHKNIIPIEYGKGEAQVAGMHSHLPSTGEYITATDICTLMLYEKYPGWKQYYVISPTYISIWSCEKDELVVLTKKVWDKINEDQKKRHPEQAKP</sequence>
<feature type="signal peptide" evidence="1">
    <location>
        <begin position="1"/>
        <end position="19"/>
    </location>
</feature>
<feature type="chain" id="PRO_5047257109" evidence="1">
    <location>
        <begin position="20"/>
        <end position="280"/>
    </location>
</feature>
<organism evidence="2 3">
    <name type="scientific">Hymenobacter mellowenesis</name>
    <dbReference type="NCBI Taxonomy" id="3063995"/>
    <lineage>
        <taxon>Bacteria</taxon>
        <taxon>Pseudomonadati</taxon>
        <taxon>Bacteroidota</taxon>
        <taxon>Cytophagia</taxon>
        <taxon>Cytophagales</taxon>
        <taxon>Hymenobacteraceae</taxon>
        <taxon>Hymenobacter</taxon>
    </lineage>
</organism>
<dbReference type="Proteomes" id="UP001167796">
    <property type="component" value="Unassembled WGS sequence"/>
</dbReference>
<gene>
    <name evidence="2" type="ORF">Q5H92_18005</name>
</gene>
<dbReference type="RefSeq" id="WP_305012947.1">
    <property type="nucleotide sequence ID" value="NZ_JAUQSX010000010.1"/>
</dbReference>
<protein>
    <submittedName>
        <fullName evidence="2">Uncharacterized protein</fullName>
    </submittedName>
</protein>
<reference evidence="2" key="1">
    <citation type="submission" date="2023-07" db="EMBL/GenBank/DDBJ databases">
        <authorList>
            <person name="Kim M.K."/>
        </authorList>
    </citation>
    <scope>NUCLEOTIDE SEQUENCE</scope>
    <source>
        <strain evidence="2">M29</strain>
    </source>
</reference>
<proteinExistence type="predicted"/>
<keyword evidence="1" id="KW-0732">Signal</keyword>
<keyword evidence="3" id="KW-1185">Reference proteome</keyword>
<name>A0ABT9AEJ0_9BACT</name>